<reference evidence="1 2" key="1">
    <citation type="journal article" date="2015" name="Genome Announc.">
        <title>Complete Genome Sequence of Spiroplasma litorale TN-1T (DSM 21781), a Bacterium Isolated from a Green-Eyed Horsefly (Tabanus nigrovittatus).</title>
        <authorList>
            <person name="Lo W.S."/>
            <person name="Lai Y.C."/>
            <person name="Lien Y.W."/>
            <person name="Wang T.H."/>
            <person name="Kuo C.H."/>
        </authorList>
    </citation>
    <scope>NUCLEOTIDE SEQUENCE [LARGE SCALE GENOMIC DNA]</scope>
    <source>
        <strain evidence="1 2">TN-1</strain>
    </source>
</reference>
<dbReference type="RefSeq" id="WP_075058225.1">
    <property type="nucleotide sequence ID" value="NZ_CP012357.1"/>
</dbReference>
<accession>A0A0K1W1S4</accession>
<dbReference type="Proteomes" id="UP000067476">
    <property type="component" value="Chromosome"/>
</dbReference>
<sequence length="357" mass="42412">MINKVADRNYFLDKLKKDKEINSILENLTIEEKKEALKDIEEIRNILHLKNKVDNQIIKEYDMHIIVPTGTEETLIRELNIFNKQMYDDYPTYYTLDFDDILNENKNKDNNLKTIIKPQQPKTKTYSKNILKLSNPVIEDSTEEFELPNSIIENEQSIKKIEDIELPKSILSESNDEEVVNENKVLENKEINDFLKNDSIESLKTEKSEKLVKKEINEFEEFENKLLNNPIKIKVEHFDNLLVDYKTEGKEILEKQKDLLVSTEQQKQDVISAIKQTLEDGNYHKLNLKKTFSLSYSKYMNRLKHLKKNFIQTYGSEIFTRIKNVVQEENALYENIDRSNKIRNLKKRKEKKKKNIF</sequence>
<proteinExistence type="predicted"/>
<gene>
    <name evidence="1" type="ORF">SLITO_v1c04800</name>
</gene>
<protein>
    <submittedName>
        <fullName evidence="1">Uncharacterized protein</fullName>
    </submittedName>
</protein>
<evidence type="ECO:0000313" key="1">
    <source>
        <dbReference type="EMBL" id="AKX34133.1"/>
    </source>
</evidence>
<dbReference type="KEGG" id="sll:SLITO_v1c04800"/>
<name>A0A0K1W1S4_9MOLU</name>
<dbReference type="OrthoDB" id="389317at2"/>
<dbReference type="PATRIC" id="fig|216942.3.peg.483"/>
<keyword evidence="2" id="KW-1185">Reference proteome</keyword>
<evidence type="ECO:0000313" key="2">
    <source>
        <dbReference type="Proteomes" id="UP000067476"/>
    </source>
</evidence>
<organism evidence="1 2">
    <name type="scientific">Spiroplasma litorale</name>
    <dbReference type="NCBI Taxonomy" id="216942"/>
    <lineage>
        <taxon>Bacteria</taxon>
        <taxon>Bacillati</taxon>
        <taxon>Mycoplasmatota</taxon>
        <taxon>Mollicutes</taxon>
        <taxon>Entomoplasmatales</taxon>
        <taxon>Spiroplasmataceae</taxon>
        <taxon>Spiroplasma</taxon>
    </lineage>
</organism>
<dbReference type="STRING" id="216942.SLITO_v1c04800"/>
<dbReference type="EMBL" id="CP012357">
    <property type="protein sequence ID" value="AKX34133.1"/>
    <property type="molecule type" value="Genomic_DNA"/>
</dbReference>
<dbReference type="AlphaFoldDB" id="A0A0K1W1S4"/>